<feature type="region of interest" description="Disordered" evidence="1">
    <location>
        <begin position="237"/>
        <end position="256"/>
    </location>
</feature>
<feature type="domain" description="Copper amine oxidase-like N-terminal" evidence="2">
    <location>
        <begin position="57"/>
        <end position="111"/>
    </location>
</feature>
<evidence type="ECO:0000313" key="4">
    <source>
        <dbReference type="Proteomes" id="UP000502248"/>
    </source>
</evidence>
<dbReference type="Proteomes" id="UP000502248">
    <property type="component" value="Chromosome"/>
</dbReference>
<dbReference type="EMBL" id="CP051680">
    <property type="protein sequence ID" value="QJD86972.1"/>
    <property type="molecule type" value="Genomic_DNA"/>
</dbReference>
<dbReference type="RefSeq" id="WP_169283218.1">
    <property type="nucleotide sequence ID" value="NZ_CP051680.1"/>
</dbReference>
<keyword evidence="4" id="KW-1185">Reference proteome</keyword>
<evidence type="ECO:0000313" key="3">
    <source>
        <dbReference type="EMBL" id="QJD86972.1"/>
    </source>
</evidence>
<evidence type="ECO:0000259" key="2">
    <source>
        <dbReference type="Pfam" id="PF07833"/>
    </source>
</evidence>
<dbReference type="InterPro" id="IPR012854">
    <property type="entry name" value="Cu_amine_oxidase-like_N"/>
</dbReference>
<dbReference type="AlphaFoldDB" id="A0A7Z2VPX3"/>
<proteinExistence type="predicted"/>
<organism evidence="3 4">
    <name type="scientific">Cohnella herbarum</name>
    <dbReference type="NCBI Taxonomy" id="2728023"/>
    <lineage>
        <taxon>Bacteria</taxon>
        <taxon>Bacillati</taxon>
        <taxon>Bacillota</taxon>
        <taxon>Bacilli</taxon>
        <taxon>Bacillales</taxon>
        <taxon>Paenibacillaceae</taxon>
        <taxon>Cohnella</taxon>
    </lineage>
</organism>
<sequence>MKRSKIIVLLVVIALFYTAGVGYAASNLTEIKAYLNGDIKFIKNGVNWRPTDDKGNEVLPIVYNGTTYLPLRVIANGFDVPVSYDGANRTVLLGSSNTALNFYSERVKVENKALFLYDVINKQQLVFGGKQYNGAYAFTADYLESGSIKIDFGEKFNTLHLVIVGKENLKFKVYNGNKQQLSDEISLVKGEVKEIDIDLQGSQHALIYGYGAAQNLKLEELPLIYVLKDSFATNGETPPGGLVMPEDTGTGVPDIK</sequence>
<dbReference type="KEGG" id="cheb:HH215_29895"/>
<name>A0A7Z2VPX3_9BACL</name>
<gene>
    <name evidence="3" type="ORF">HH215_29895</name>
</gene>
<evidence type="ECO:0000256" key="1">
    <source>
        <dbReference type="SAM" id="MobiDB-lite"/>
    </source>
</evidence>
<dbReference type="Pfam" id="PF07833">
    <property type="entry name" value="Cu_amine_oxidN1"/>
    <property type="match status" value="1"/>
</dbReference>
<reference evidence="3 4" key="1">
    <citation type="submission" date="2020-04" db="EMBL/GenBank/DDBJ databases">
        <title>Genome sequencing of novel species.</title>
        <authorList>
            <person name="Heo J."/>
            <person name="Kim S.-J."/>
            <person name="Kim J.-S."/>
            <person name="Hong S.-B."/>
            <person name="Kwon S.-W."/>
        </authorList>
    </citation>
    <scope>NUCLEOTIDE SEQUENCE [LARGE SCALE GENOMIC DNA]</scope>
    <source>
        <strain evidence="3 4">MFER-1</strain>
    </source>
</reference>
<accession>A0A7Z2VPX3</accession>
<protein>
    <recommendedName>
        <fullName evidence="2">Copper amine oxidase-like N-terminal domain-containing protein</fullName>
    </recommendedName>
</protein>